<gene>
    <name evidence="1" type="ORF">QWZ18_04775</name>
</gene>
<evidence type="ECO:0000313" key="1">
    <source>
        <dbReference type="EMBL" id="MDN3569940.1"/>
    </source>
</evidence>
<evidence type="ECO:0000313" key="2">
    <source>
        <dbReference type="Proteomes" id="UP001244297"/>
    </source>
</evidence>
<dbReference type="RefSeq" id="WP_238292896.1">
    <property type="nucleotide sequence ID" value="NZ_BPQS01000061.1"/>
</dbReference>
<dbReference type="EMBL" id="JAUFPT010000012">
    <property type="protein sequence ID" value="MDN3569940.1"/>
    <property type="molecule type" value="Genomic_DNA"/>
</dbReference>
<keyword evidence="2" id="KW-1185">Reference proteome</keyword>
<comment type="caution">
    <text evidence="1">The sequence shown here is derived from an EMBL/GenBank/DDBJ whole genome shotgun (WGS) entry which is preliminary data.</text>
</comment>
<proteinExistence type="predicted"/>
<protein>
    <submittedName>
        <fullName evidence="1">Uncharacterized protein</fullName>
    </submittedName>
</protein>
<reference evidence="2" key="1">
    <citation type="journal article" date="2019" name="Int. J. Syst. Evol. Microbiol.">
        <title>The Global Catalogue of Microorganisms (GCM) 10K type strain sequencing project: providing services to taxonomists for standard genome sequencing and annotation.</title>
        <authorList>
            <consortium name="The Broad Institute Genomics Platform"/>
            <consortium name="The Broad Institute Genome Sequencing Center for Infectious Disease"/>
            <person name="Wu L."/>
            <person name="Ma J."/>
        </authorList>
    </citation>
    <scope>NUCLEOTIDE SEQUENCE [LARGE SCALE GENOMIC DNA]</scope>
    <source>
        <strain evidence="2">CECT 7806</strain>
    </source>
</reference>
<organism evidence="1 2">
    <name type="scientific">Methylobacterium longum</name>
    <dbReference type="NCBI Taxonomy" id="767694"/>
    <lineage>
        <taxon>Bacteria</taxon>
        <taxon>Pseudomonadati</taxon>
        <taxon>Pseudomonadota</taxon>
        <taxon>Alphaproteobacteria</taxon>
        <taxon>Hyphomicrobiales</taxon>
        <taxon>Methylobacteriaceae</taxon>
        <taxon>Methylobacterium</taxon>
    </lineage>
</organism>
<name>A0ABT8AJG8_9HYPH</name>
<accession>A0ABT8AJG8</accession>
<sequence>MSEVMARPVAYSIVDCPDGRFAVVAVSASGSIHRRGGLLTLAEVDICIETLRVLMEACGGALVFWEGDLPGTDHMCAE</sequence>
<dbReference type="Proteomes" id="UP001244297">
    <property type="component" value="Unassembled WGS sequence"/>
</dbReference>